<gene>
    <name evidence="4" type="ORF">SPI_07925</name>
</gene>
<name>A0A167P5J8_9HYPO</name>
<feature type="compositionally biased region" description="Acidic residues" evidence="2">
    <location>
        <begin position="312"/>
        <end position="321"/>
    </location>
</feature>
<organism evidence="4 5">
    <name type="scientific">Niveomyces insectorum RCEF 264</name>
    <dbReference type="NCBI Taxonomy" id="1081102"/>
    <lineage>
        <taxon>Eukaryota</taxon>
        <taxon>Fungi</taxon>
        <taxon>Dikarya</taxon>
        <taxon>Ascomycota</taxon>
        <taxon>Pezizomycotina</taxon>
        <taxon>Sordariomycetes</taxon>
        <taxon>Hypocreomycetidae</taxon>
        <taxon>Hypocreales</taxon>
        <taxon>Cordycipitaceae</taxon>
        <taxon>Niveomyces</taxon>
    </lineage>
</organism>
<evidence type="ECO:0000313" key="4">
    <source>
        <dbReference type="EMBL" id="OAA56314.1"/>
    </source>
</evidence>
<feature type="region of interest" description="Disordered" evidence="2">
    <location>
        <begin position="161"/>
        <end position="181"/>
    </location>
</feature>
<dbReference type="PROSITE" id="PS50048">
    <property type="entry name" value="ZN2_CY6_FUNGAL_2"/>
    <property type="match status" value="1"/>
</dbReference>
<feature type="domain" description="Zn(2)-C6 fungal-type" evidence="3">
    <location>
        <begin position="497"/>
        <end position="529"/>
    </location>
</feature>
<evidence type="ECO:0000256" key="2">
    <source>
        <dbReference type="SAM" id="MobiDB-lite"/>
    </source>
</evidence>
<comment type="caution">
    <text evidence="4">The sequence shown here is derived from an EMBL/GenBank/DDBJ whole genome shotgun (WGS) entry which is preliminary data.</text>
</comment>
<protein>
    <submittedName>
        <fullName evidence="4">Zn(2)-C6 fungal-type DNA-binding domain protein</fullName>
    </submittedName>
</protein>
<dbReference type="InterPro" id="IPR001138">
    <property type="entry name" value="Zn2Cys6_DnaBD"/>
</dbReference>
<keyword evidence="4" id="KW-0238">DNA-binding</keyword>
<dbReference type="CDD" id="cd00067">
    <property type="entry name" value="GAL4"/>
    <property type="match status" value="1"/>
</dbReference>
<accession>A0A167P5J8</accession>
<feature type="region of interest" description="Disordered" evidence="2">
    <location>
        <begin position="770"/>
        <end position="795"/>
    </location>
</feature>
<dbReference type="GO" id="GO:0003677">
    <property type="term" value="F:DNA binding"/>
    <property type="evidence" value="ECO:0007669"/>
    <property type="project" value="UniProtKB-KW"/>
</dbReference>
<evidence type="ECO:0000256" key="1">
    <source>
        <dbReference type="ARBA" id="ARBA00023242"/>
    </source>
</evidence>
<evidence type="ECO:0000313" key="5">
    <source>
        <dbReference type="Proteomes" id="UP000076874"/>
    </source>
</evidence>
<dbReference type="GO" id="GO:0008270">
    <property type="term" value="F:zinc ion binding"/>
    <property type="evidence" value="ECO:0007669"/>
    <property type="project" value="InterPro"/>
</dbReference>
<keyword evidence="1" id="KW-0539">Nucleus</keyword>
<feature type="region of interest" description="Disordered" evidence="2">
    <location>
        <begin position="294"/>
        <end position="321"/>
    </location>
</feature>
<evidence type="ECO:0000259" key="3">
    <source>
        <dbReference type="PROSITE" id="PS50048"/>
    </source>
</evidence>
<dbReference type="GO" id="GO:0000981">
    <property type="term" value="F:DNA-binding transcription factor activity, RNA polymerase II-specific"/>
    <property type="evidence" value="ECO:0007669"/>
    <property type="project" value="InterPro"/>
</dbReference>
<dbReference type="Proteomes" id="UP000076874">
    <property type="component" value="Unassembled WGS sequence"/>
</dbReference>
<sequence length="1016" mass="110582">MNRNRVAAAYGNYGNFSQEEEEERPGFFVPQGGFAQPPLNMDPTDTQYLASQMTGVVTGHATHTTGADDTDMTQAFAAMPSTGTFPASAGHAGTGNNGSHMFFNDSQSMANLPVTPRSRFDTGGAYNYGQEGFLSPAASARQPAAGLAAGGLASVPYTSGPAHPHSVNGWPSRNFGGDDTPGRPVAVAYPGAPGVFHGGVRSADRGTTTPGGAETLRGFYSSQRVCRAEEPFLVQNFSALNTSNVPLGPTFSARNRGPIGAAIPRTGPPASPFQAYDDVNSTLRGIGVNSFDSVAGPPFTDNDGLPGSQLQVDEEAPPDADPFSDQEFLEASLLRNQNPFFAQPMPMSMPAEEQLHTEALRSQGNPGAGFLQPPKPSRLSLFKAETLSQRYTATSDNNSATAELSSPVSTMPSLFSMVHESGANAAAKGYFGAGSASPSVTSSSHHRPVVPRGPWDARNATTKKRVLTSHPLPNEQLRVPNRTPKLHATDSNLYSHSCSHCALSRKKCTKEKPCARCKKPSALFPKCVDGSFDKQNVFYDCLEENLKDKVDSLKSNDAAYANFFASMNGYRRLAEALETLSEYKFMHKNGCAAFFYEQNLHHEPFFSLFYQTSIVLQGRNVLRSSESFAYDDELEAFVLVVRAVSACQALLWFKKWMDKNTMKESIKKGSRRAWNVVAFYAVFLEQTLSFDHTVTSALASDAHARLMEQRCDLVYHLAYNMRYMIDYAFKKSPLPGDLCIAANNVVYIKPELWEHLRYLSVEIQYRHCSDNDSDSGHNARGNPAQSDPVVGDDRGYGQTHAAIPQLLLTSPTQSPEHAAAPAMATSHRRNRQRPGHRDDGQDNLDADNLVAVRAYVTENFVEELSGQLQDVHIASYDATEFLFGYEDNQHHWHMTGNQHSTFGENSNCRGNVDNDNDGAGVVYDLGRNMWNTHFDHNGVDAGRATAGGAPYPYGATHDVASDAGVGVGAALTGDFVDYNCEAIVDGAAPQQNHGFHRRVNKGKNLVKNISNNWLRR</sequence>
<proteinExistence type="predicted"/>
<keyword evidence="5" id="KW-1185">Reference proteome</keyword>
<dbReference type="EMBL" id="AZHD01000017">
    <property type="protein sequence ID" value="OAA56314.1"/>
    <property type="molecule type" value="Genomic_DNA"/>
</dbReference>
<reference evidence="4 5" key="1">
    <citation type="journal article" date="2016" name="Genome Biol. Evol.">
        <title>Divergent and convergent evolution of fungal pathogenicity.</title>
        <authorList>
            <person name="Shang Y."/>
            <person name="Xiao G."/>
            <person name="Zheng P."/>
            <person name="Cen K."/>
            <person name="Zhan S."/>
            <person name="Wang C."/>
        </authorList>
    </citation>
    <scope>NUCLEOTIDE SEQUENCE [LARGE SCALE GENOMIC DNA]</scope>
    <source>
        <strain evidence="4 5">RCEF 264</strain>
    </source>
</reference>
<dbReference type="OrthoDB" id="10689452at2759"/>
<feature type="region of interest" description="Disordered" evidence="2">
    <location>
        <begin position="810"/>
        <end position="845"/>
    </location>
</feature>
<dbReference type="AlphaFoldDB" id="A0A167P5J8"/>